<evidence type="ECO:0000256" key="2">
    <source>
        <dbReference type="ARBA" id="ARBA00022679"/>
    </source>
</evidence>
<evidence type="ECO:0000256" key="1">
    <source>
        <dbReference type="ARBA" id="ARBA00022676"/>
    </source>
</evidence>
<dbReference type="STRING" id="1838286.Verru16b_01211"/>
<dbReference type="AlphaFoldDB" id="A0A1D8ATF9"/>
<evidence type="ECO:0000313" key="3">
    <source>
        <dbReference type="EMBL" id="AOS44150.1"/>
    </source>
</evidence>
<dbReference type="RefSeq" id="WP_157772275.1">
    <property type="nucleotide sequence ID" value="NZ_CP016094.1"/>
</dbReference>
<keyword evidence="1" id="KW-0328">Glycosyltransferase</keyword>
<dbReference type="SUPFAM" id="SSF53756">
    <property type="entry name" value="UDP-Glycosyltransferase/glycogen phosphorylase"/>
    <property type="match status" value="1"/>
</dbReference>
<sequence length="408" mass="43491">MNPAPSLTVTEPLRLLLLLGQSPFDPTSGAAQSMRQIALALAVGGAQVRGLSTTACEGDPGIEPAELMRAAGADVIARSGGWRARLGGVEFDLVPVAQGRARQWEKDVGRLYAARLEELTKAFRPQVVLTFGGDPTDAARRRRLRVAGARVVFALHNLAYLKCRPEAVDAFLAPTRFLAARYEAAWGEPIAVLPPPLDPGHVVAAKTEPVCLGFCNPEPAKGVALVAHLAHRLGRERPEVPLLVIGGRAPASALVDAGRRLGFDLTGFPNLLQAVPVARPADLWGACRGVLMPSVVEEAAGRVPLEAMANGAVPLVAERGGLPELVGAAGVVLPLPASLTLQDPWTVPPETVEMWWSALTRLVDDEVWWRERSAVARAAAARFLVPAVVAEYTAWFTVVARRVGKEIR</sequence>
<keyword evidence="2 3" id="KW-0808">Transferase</keyword>
<accession>A0A1D8ATF9</accession>
<protein>
    <submittedName>
        <fullName evidence="3">Glycosyl transferases group 1</fullName>
    </submittedName>
</protein>
<dbReference type="Gene3D" id="3.40.50.2000">
    <property type="entry name" value="Glycogen Phosphorylase B"/>
    <property type="match status" value="2"/>
</dbReference>
<keyword evidence="4" id="KW-1185">Reference proteome</keyword>
<gene>
    <name evidence="3" type="ORF">Verru16b_01211</name>
</gene>
<name>A0A1D8ATF9_9BACT</name>
<organism evidence="3 4">
    <name type="scientific">Lacunisphaera limnophila</name>
    <dbReference type="NCBI Taxonomy" id="1838286"/>
    <lineage>
        <taxon>Bacteria</taxon>
        <taxon>Pseudomonadati</taxon>
        <taxon>Verrucomicrobiota</taxon>
        <taxon>Opitutia</taxon>
        <taxon>Opitutales</taxon>
        <taxon>Opitutaceae</taxon>
        <taxon>Lacunisphaera</taxon>
    </lineage>
</organism>
<dbReference type="Pfam" id="PF13692">
    <property type="entry name" value="Glyco_trans_1_4"/>
    <property type="match status" value="1"/>
</dbReference>
<dbReference type="Proteomes" id="UP000095228">
    <property type="component" value="Chromosome"/>
</dbReference>
<dbReference type="EMBL" id="CP016094">
    <property type="protein sequence ID" value="AOS44150.1"/>
    <property type="molecule type" value="Genomic_DNA"/>
</dbReference>
<proteinExistence type="predicted"/>
<dbReference type="PANTHER" id="PTHR12526">
    <property type="entry name" value="GLYCOSYLTRANSFERASE"/>
    <property type="match status" value="1"/>
</dbReference>
<reference evidence="3 4" key="1">
    <citation type="submission" date="2016-06" db="EMBL/GenBank/DDBJ databases">
        <title>Three novel species with peptidoglycan cell walls form the new genus Lacunisphaera gen. nov. in the family Opitutaceae of the verrucomicrobial subdivision 4.</title>
        <authorList>
            <person name="Rast P."/>
            <person name="Gloeckner I."/>
            <person name="Jogler M."/>
            <person name="Boedeker C."/>
            <person name="Jeske O."/>
            <person name="Wiegand S."/>
            <person name="Reinhardt R."/>
            <person name="Schumann P."/>
            <person name="Rohde M."/>
            <person name="Spring S."/>
            <person name="Gloeckner F.O."/>
            <person name="Jogler C."/>
        </authorList>
    </citation>
    <scope>NUCLEOTIDE SEQUENCE [LARGE SCALE GENOMIC DNA]</scope>
    <source>
        <strain evidence="3 4">IG16b</strain>
    </source>
</reference>
<dbReference type="GO" id="GO:0016757">
    <property type="term" value="F:glycosyltransferase activity"/>
    <property type="evidence" value="ECO:0007669"/>
    <property type="project" value="UniProtKB-KW"/>
</dbReference>
<dbReference type="PANTHER" id="PTHR12526:SF510">
    <property type="entry name" value="D-INOSITOL 3-PHOSPHATE GLYCOSYLTRANSFERASE"/>
    <property type="match status" value="1"/>
</dbReference>
<dbReference type="KEGG" id="obg:Verru16b_01211"/>
<dbReference type="OrthoDB" id="267054at2"/>
<evidence type="ECO:0000313" key="4">
    <source>
        <dbReference type="Proteomes" id="UP000095228"/>
    </source>
</evidence>